<evidence type="ECO:0000313" key="3">
    <source>
        <dbReference type="Proteomes" id="UP000564644"/>
    </source>
</evidence>
<proteinExistence type="predicted"/>
<keyword evidence="3" id="KW-1185">Reference proteome</keyword>
<dbReference type="EMBL" id="JACJVO010000007">
    <property type="protein sequence ID" value="MBB6730359.1"/>
    <property type="molecule type" value="Genomic_DNA"/>
</dbReference>
<feature type="compositionally biased region" description="Polar residues" evidence="1">
    <location>
        <begin position="12"/>
        <end position="25"/>
    </location>
</feature>
<organism evidence="2 3">
    <name type="scientific">Cohnella zeiphila</name>
    <dbReference type="NCBI Taxonomy" id="2761120"/>
    <lineage>
        <taxon>Bacteria</taxon>
        <taxon>Bacillati</taxon>
        <taxon>Bacillota</taxon>
        <taxon>Bacilli</taxon>
        <taxon>Bacillales</taxon>
        <taxon>Paenibacillaceae</taxon>
        <taxon>Cohnella</taxon>
    </lineage>
</organism>
<sequence length="58" mass="6385">MLKKNGDVESFTEASSPTPTGQEDVTPTDMLSEAVKETVDRIEELFGGHPEEKFEDGQ</sequence>
<gene>
    <name evidence="2" type="ORF">H7C18_05550</name>
</gene>
<dbReference type="RefSeq" id="WP_185128029.1">
    <property type="nucleotide sequence ID" value="NZ_JACJVO010000007.1"/>
</dbReference>
<evidence type="ECO:0000313" key="2">
    <source>
        <dbReference type="EMBL" id="MBB6730359.1"/>
    </source>
</evidence>
<dbReference type="AlphaFoldDB" id="A0A7X0VTW5"/>
<accession>A0A7X0VTW5</accession>
<name>A0A7X0VTW5_9BACL</name>
<comment type="caution">
    <text evidence="2">The sequence shown here is derived from an EMBL/GenBank/DDBJ whole genome shotgun (WGS) entry which is preliminary data.</text>
</comment>
<feature type="region of interest" description="Disordered" evidence="1">
    <location>
        <begin position="1"/>
        <end position="29"/>
    </location>
</feature>
<evidence type="ECO:0000256" key="1">
    <source>
        <dbReference type="SAM" id="MobiDB-lite"/>
    </source>
</evidence>
<protein>
    <submittedName>
        <fullName evidence="2">Uncharacterized protein</fullName>
    </submittedName>
</protein>
<reference evidence="2 3" key="1">
    <citation type="submission" date="2020-08" db="EMBL/GenBank/DDBJ databases">
        <title>Cohnella phylogeny.</title>
        <authorList>
            <person name="Dunlap C."/>
        </authorList>
    </citation>
    <scope>NUCLEOTIDE SEQUENCE [LARGE SCALE GENOMIC DNA]</scope>
    <source>
        <strain evidence="2 3">CBP 2801</strain>
    </source>
</reference>
<dbReference type="Proteomes" id="UP000564644">
    <property type="component" value="Unassembled WGS sequence"/>
</dbReference>